<gene>
    <name evidence="11" type="primary">dnaX</name>
    <name evidence="14" type="ORF">CDO35_14995</name>
</gene>
<evidence type="ECO:0000256" key="12">
    <source>
        <dbReference type="SAM" id="MobiDB-lite"/>
    </source>
</evidence>
<dbReference type="InterPro" id="IPR045085">
    <property type="entry name" value="HLD_clamp_pol_III_gamma_tau"/>
</dbReference>
<dbReference type="Pfam" id="PF12170">
    <property type="entry name" value="DNA_pol3_tau_5"/>
    <property type="match status" value="1"/>
</dbReference>
<reference evidence="15" key="1">
    <citation type="submission" date="2017-06" db="EMBL/GenBank/DDBJ databases">
        <authorList>
            <person name="Rastogi G."/>
            <person name="Vaishampayan P."/>
            <person name="Seuylemezian A."/>
        </authorList>
    </citation>
    <scope>NUCLEOTIDE SEQUENCE [LARGE SCALE GENOMIC DNA]</scope>
    <source>
        <strain evidence="15">PI11</strain>
    </source>
</reference>
<feature type="compositionally biased region" description="Low complexity" evidence="12">
    <location>
        <begin position="506"/>
        <end position="520"/>
    </location>
</feature>
<dbReference type="PRINTS" id="PR00300">
    <property type="entry name" value="CLPPROTEASEA"/>
</dbReference>
<dbReference type="GO" id="GO:0005524">
    <property type="term" value="F:ATP binding"/>
    <property type="evidence" value="ECO:0007669"/>
    <property type="project" value="UniProtKB-KW"/>
</dbReference>
<dbReference type="GO" id="GO:0046872">
    <property type="term" value="F:metal ion binding"/>
    <property type="evidence" value="ECO:0007669"/>
    <property type="project" value="UniProtKB-KW"/>
</dbReference>
<dbReference type="Pfam" id="PF13177">
    <property type="entry name" value="DNA_pol3_delta2"/>
    <property type="match status" value="1"/>
</dbReference>
<evidence type="ECO:0000256" key="9">
    <source>
        <dbReference type="ARBA" id="ARBA00022932"/>
    </source>
</evidence>
<comment type="subunit">
    <text evidence="11">DNA polymerase III contains a core (composed of alpha, epsilon and theta chains) that associates with a tau subunit. This core dimerizes to form the POLIII' complex. PolIII' associates with the gamma complex (composed of gamma, delta, delta', psi and chi chains) and with the beta chain to form the complete DNA polymerase III complex.</text>
</comment>
<dbReference type="InterPro" id="IPR038249">
    <property type="entry name" value="PolIII_tau_V_sf"/>
</dbReference>
<evidence type="ECO:0000256" key="7">
    <source>
        <dbReference type="ARBA" id="ARBA00022833"/>
    </source>
</evidence>
<dbReference type="InterPro" id="IPR027417">
    <property type="entry name" value="P-loop_NTPase"/>
</dbReference>
<dbReference type="Pfam" id="PF22608">
    <property type="entry name" value="DNAX_ATPase_lid"/>
    <property type="match status" value="1"/>
</dbReference>
<dbReference type="Gene3D" id="3.30.300.150">
    <property type="entry name" value="DNA polymerase III, tau subunit, domain V"/>
    <property type="match status" value="1"/>
</dbReference>
<dbReference type="FunFam" id="1.10.8.60:FF:000013">
    <property type="entry name" value="DNA polymerase III subunit gamma/tau"/>
    <property type="match status" value="1"/>
</dbReference>
<keyword evidence="6 11" id="KW-0547">Nucleotide-binding</keyword>
<dbReference type="PANTHER" id="PTHR11669">
    <property type="entry name" value="REPLICATION FACTOR C / DNA POLYMERASE III GAMMA-TAU SUBUNIT"/>
    <property type="match status" value="1"/>
</dbReference>
<accession>A0A2G5FK87</accession>
<dbReference type="InterPro" id="IPR008921">
    <property type="entry name" value="DNA_pol3_clamp-load_cplx_C"/>
</dbReference>
<evidence type="ECO:0000256" key="1">
    <source>
        <dbReference type="ARBA" id="ARBA00006360"/>
    </source>
</evidence>
<evidence type="ECO:0000313" key="15">
    <source>
        <dbReference type="Proteomes" id="UP000229504"/>
    </source>
</evidence>
<comment type="caution">
    <text evidence="14">The sequence shown here is derived from an EMBL/GenBank/DDBJ whole genome shotgun (WGS) entry which is preliminary data.</text>
</comment>
<dbReference type="SUPFAM" id="SSF48019">
    <property type="entry name" value="post-AAA+ oligomerization domain-like"/>
    <property type="match status" value="1"/>
</dbReference>
<dbReference type="FunFam" id="3.40.50.300:FF:000014">
    <property type="entry name" value="DNA polymerase III subunit gamma/tau"/>
    <property type="match status" value="1"/>
</dbReference>
<feature type="region of interest" description="Disordered" evidence="12">
    <location>
        <begin position="506"/>
        <end position="527"/>
    </location>
</feature>
<dbReference type="SUPFAM" id="SSF52540">
    <property type="entry name" value="P-loop containing nucleoside triphosphate hydrolases"/>
    <property type="match status" value="1"/>
</dbReference>
<sequence>MSYQVLARKWRPRSFREMVGQTHVLKALINALDSQRLHHAYLFTGTRGVGKTTIARIIAKCLNCETGISSTPCGTCSVCREIDEGRFVDLIEVDAASRTKVEDTRELLDNVQYSPSRGRFKVYLIDEVHMLSTSSFNALLKTLEEPPPHVKFLLATTDPQKLPVTVLSRCLQFSLKNMPPERVVEHLTHVLTAESVPFEDDALWLLGRAADGSMRDAMSLTDQAIAFGEGKVLAADVRAMLGTLDHGQVYGVLHALIEGDARALIEAVRHLAEQGPDWNGVLSEMLNVLHRVAIAQALPDAVDNGQGDRERVLQLAQALPAEDVQFYYQMGLIGRRDLPLAPEPRGGFEMVLLRMLAFRPGGTDDAPKVTLKPLGISQATADSQQNPVAGTAMPAPAPVLSSPAPAVAPAPVAPAPVEAVAAALAPVVEPAVSEPEPEVVPPVAATAIVAPEPEPEPEPAASAVVDVPWETAVPVAPVADAVQVVASVVSEVAVAEPEALHVTAAATPEPSEAAPPVVEADGADDEPPLGDYDYVEMDAETLDYDFGQAETAAPAVEEPLPAAKPATGLAAEWLSLFPQLGLGGMTGSIAANCTLIEANGDDWLLHLDPAHSALFNPTQQRRLNDALNQQQGRSIKLRIELCKPEQETPAQAAARRRADRQRSAESSIHADPLVQQMIQQFAAKVRDDSIEPIDTPS</sequence>
<dbReference type="GO" id="GO:0003677">
    <property type="term" value="F:DNA binding"/>
    <property type="evidence" value="ECO:0007669"/>
    <property type="project" value="InterPro"/>
</dbReference>
<evidence type="ECO:0000256" key="3">
    <source>
        <dbReference type="ARBA" id="ARBA00022695"/>
    </source>
</evidence>
<dbReference type="SMART" id="SM00382">
    <property type="entry name" value="AAA"/>
    <property type="match status" value="1"/>
</dbReference>
<dbReference type="NCBIfam" id="NF005942">
    <property type="entry name" value="PRK07994.1"/>
    <property type="match status" value="1"/>
</dbReference>
<dbReference type="AlphaFoldDB" id="A0A2G5FK87"/>
<comment type="catalytic activity">
    <reaction evidence="10 11">
        <text>DNA(n) + a 2'-deoxyribonucleoside 5'-triphosphate = DNA(n+1) + diphosphate</text>
        <dbReference type="Rhea" id="RHEA:22508"/>
        <dbReference type="Rhea" id="RHEA-COMP:17339"/>
        <dbReference type="Rhea" id="RHEA-COMP:17340"/>
        <dbReference type="ChEBI" id="CHEBI:33019"/>
        <dbReference type="ChEBI" id="CHEBI:61560"/>
        <dbReference type="ChEBI" id="CHEBI:173112"/>
        <dbReference type="EC" id="2.7.7.7"/>
    </reaction>
</comment>
<dbReference type="CDD" id="cd00009">
    <property type="entry name" value="AAA"/>
    <property type="match status" value="1"/>
</dbReference>
<dbReference type="FunFam" id="1.20.272.10:FF:000003">
    <property type="entry name" value="DNA polymerase III subunit gamma/tau"/>
    <property type="match status" value="1"/>
</dbReference>
<dbReference type="Pfam" id="PF12169">
    <property type="entry name" value="DNA_pol3_gamma3"/>
    <property type="match status" value="1"/>
</dbReference>
<keyword evidence="4 11" id="KW-0235">DNA replication</keyword>
<dbReference type="EMBL" id="NIQU01000005">
    <property type="protein sequence ID" value="PIA68393.1"/>
    <property type="molecule type" value="Genomic_DNA"/>
</dbReference>
<evidence type="ECO:0000256" key="11">
    <source>
        <dbReference type="RuleBase" id="RU364063"/>
    </source>
</evidence>
<keyword evidence="9 11" id="KW-0239">DNA-directed DNA polymerase</keyword>
<dbReference type="RefSeq" id="WP_099525505.1">
    <property type="nucleotide sequence ID" value="NZ_NIQU01000005.1"/>
</dbReference>
<dbReference type="Gene3D" id="1.20.272.10">
    <property type="match status" value="1"/>
</dbReference>
<evidence type="ECO:0000256" key="4">
    <source>
        <dbReference type="ARBA" id="ARBA00022705"/>
    </source>
</evidence>
<name>A0A2G5FK87_9PSED</name>
<dbReference type="InterPro" id="IPR001270">
    <property type="entry name" value="ClpA/B"/>
</dbReference>
<protein>
    <recommendedName>
        <fullName evidence="11">DNA polymerase III subunit gamma/tau</fullName>
        <ecNumber evidence="11">2.7.7.7</ecNumber>
    </recommendedName>
</protein>
<evidence type="ECO:0000256" key="2">
    <source>
        <dbReference type="ARBA" id="ARBA00022679"/>
    </source>
</evidence>
<dbReference type="Proteomes" id="UP000229504">
    <property type="component" value="Unassembled WGS sequence"/>
</dbReference>
<dbReference type="InterPro" id="IPR012763">
    <property type="entry name" value="DNA_pol_III_sug/sutau_N"/>
</dbReference>
<evidence type="ECO:0000259" key="13">
    <source>
        <dbReference type="SMART" id="SM00382"/>
    </source>
</evidence>
<dbReference type="PANTHER" id="PTHR11669:SF0">
    <property type="entry name" value="PROTEIN STICHEL-LIKE 2"/>
    <property type="match status" value="1"/>
</dbReference>
<evidence type="ECO:0000256" key="10">
    <source>
        <dbReference type="ARBA" id="ARBA00049244"/>
    </source>
</evidence>
<dbReference type="GO" id="GO:0006261">
    <property type="term" value="P:DNA-templated DNA replication"/>
    <property type="evidence" value="ECO:0007669"/>
    <property type="project" value="TreeGrafter"/>
</dbReference>
<dbReference type="EC" id="2.7.7.7" evidence="11"/>
<evidence type="ECO:0000256" key="6">
    <source>
        <dbReference type="ARBA" id="ARBA00022741"/>
    </source>
</evidence>
<dbReference type="CDD" id="cd18137">
    <property type="entry name" value="HLD_clamp_pol_III_gamma_tau"/>
    <property type="match status" value="1"/>
</dbReference>
<dbReference type="GO" id="GO:0003887">
    <property type="term" value="F:DNA-directed DNA polymerase activity"/>
    <property type="evidence" value="ECO:0007669"/>
    <property type="project" value="UniProtKB-KW"/>
</dbReference>
<keyword evidence="2 11" id="KW-0808">Transferase</keyword>
<keyword evidence="5" id="KW-0479">Metal-binding</keyword>
<dbReference type="InterPro" id="IPR050238">
    <property type="entry name" value="DNA_Rep/Repair_Clamp_Loader"/>
</dbReference>
<dbReference type="Gene3D" id="3.40.50.300">
    <property type="entry name" value="P-loop containing nucleotide triphosphate hydrolases"/>
    <property type="match status" value="1"/>
</dbReference>
<feature type="region of interest" description="Disordered" evidence="12">
    <location>
        <begin position="646"/>
        <end position="673"/>
    </location>
</feature>
<organism evidence="14 15">
    <name type="scientific">Pseudomonas sediminis</name>
    <dbReference type="NCBI Taxonomy" id="1691904"/>
    <lineage>
        <taxon>Bacteria</taxon>
        <taxon>Pseudomonadati</taxon>
        <taxon>Pseudomonadota</taxon>
        <taxon>Gammaproteobacteria</taxon>
        <taxon>Pseudomonadales</taxon>
        <taxon>Pseudomonadaceae</taxon>
        <taxon>Pseudomonas</taxon>
    </lineage>
</organism>
<dbReference type="InterPro" id="IPR021029">
    <property type="entry name" value="DNA_pol_III_tau_dom-5"/>
</dbReference>
<evidence type="ECO:0000256" key="5">
    <source>
        <dbReference type="ARBA" id="ARBA00022723"/>
    </source>
</evidence>
<dbReference type="InterPro" id="IPR022754">
    <property type="entry name" value="DNA_pol_III_gamma-3"/>
</dbReference>
<dbReference type="Gene3D" id="1.10.8.60">
    <property type="match status" value="1"/>
</dbReference>
<keyword evidence="3 11" id="KW-0548">Nucleotidyltransferase</keyword>
<proteinExistence type="inferred from homology"/>
<comment type="function">
    <text evidence="11">DNA polymerase III is a complex, multichain enzyme responsible for most of the replicative synthesis in bacteria. This DNA polymerase also exhibits 3' to 5' exonuclease activity.</text>
</comment>
<dbReference type="NCBIfam" id="NF004046">
    <property type="entry name" value="PRK05563.1"/>
    <property type="match status" value="1"/>
</dbReference>
<feature type="domain" description="AAA+ ATPase" evidence="13">
    <location>
        <begin position="37"/>
        <end position="177"/>
    </location>
</feature>
<keyword evidence="7" id="KW-0862">Zinc</keyword>
<evidence type="ECO:0000313" key="14">
    <source>
        <dbReference type="EMBL" id="PIA68393.1"/>
    </source>
</evidence>
<dbReference type="GO" id="GO:0009360">
    <property type="term" value="C:DNA polymerase III complex"/>
    <property type="evidence" value="ECO:0007669"/>
    <property type="project" value="InterPro"/>
</dbReference>
<keyword evidence="8 11" id="KW-0067">ATP-binding</keyword>
<comment type="similarity">
    <text evidence="1 11">Belongs to the DnaX/STICHEL family.</text>
</comment>
<evidence type="ECO:0000256" key="8">
    <source>
        <dbReference type="ARBA" id="ARBA00022840"/>
    </source>
</evidence>
<dbReference type="InterPro" id="IPR003593">
    <property type="entry name" value="AAA+_ATPase"/>
</dbReference>
<dbReference type="NCBIfam" id="TIGR02397">
    <property type="entry name" value="dnaX_nterm"/>
    <property type="match status" value="1"/>
</dbReference>